<keyword evidence="1" id="KW-0472">Membrane</keyword>
<keyword evidence="1" id="KW-0812">Transmembrane</keyword>
<dbReference type="AlphaFoldDB" id="A0A1X6PJB8"/>
<dbReference type="EMBL" id="KV918767">
    <property type="protein sequence ID" value="OSX80836.1"/>
    <property type="molecule type" value="Genomic_DNA"/>
</dbReference>
<name>A0A1X6PJB8_PORUM</name>
<keyword evidence="3" id="KW-1185">Reference proteome</keyword>
<proteinExistence type="predicted"/>
<reference evidence="2 3" key="1">
    <citation type="submission" date="2017-03" db="EMBL/GenBank/DDBJ databases">
        <title>WGS assembly of Porphyra umbilicalis.</title>
        <authorList>
            <person name="Brawley S.H."/>
            <person name="Blouin N.A."/>
            <person name="Ficko-Blean E."/>
            <person name="Wheeler G.L."/>
            <person name="Lohr M."/>
            <person name="Goodson H.V."/>
            <person name="Jenkins J.W."/>
            <person name="Blaby-Haas C.E."/>
            <person name="Helliwell K.E."/>
            <person name="Chan C."/>
            <person name="Marriage T."/>
            <person name="Bhattacharya D."/>
            <person name="Klein A.S."/>
            <person name="Badis Y."/>
            <person name="Brodie J."/>
            <person name="Cao Y."/>
            <person name="Collen J."/>
            <person name="Dittami S.M."/>
            <person name="Gachon C.M."/>
            <person name="Green B.R."/>
            <person name="Karpowicz S."/>
            <person name="Kim J.W."/>
            <person name="Kudahl U."/>
            <person name="Lin S."/>
            <person name="Michel G."/>
            <person name="Mittag M."/>
            <person name="Olson B.J."/>
            <person name="Pangilinan J."/>
            <person name="Peng Y."/>
            <person name="Qiu H."/>
            <person name="Shu S."/>
            <person name="Singer J.T."/>
            <person name="Smith A.G."/>
            <person name="Sprecher B.N."/>
            <person name="Wagner V."/>
            <person name="Wang W."/>
            <person name="Wang Z.-Y."/>
            <person name="Yan J."/>
            <person name="Yarish C."/>
            <person name="Zoeuner-Riek S."/>
            <person name="Zhuang Y."/>
            <person name="Zou Y."/>
            <person name="Lindquist E.A."/>
            <person name="Grimwood J."/>
            <person name="Barry K."/>
            <person name="Rokhsar D.S."/>
            <person name="Schmutz J."/>
            <person name="Stiller J.W."/>
            <person name="Grossman A.R."/>
            <person name="Prochnik S.E."/>
        </authorList>
    </citation>
    <scope>NUCLEOTIDE SEQUENCE [LARGE SCALE GENOMIC DNA]</scope>
    <source>
        <strain evidence="2">4086291</strain>
    </source>
</reference>
<feature type="transmembrane region" description="Helical" evidence="1">
    <location>
        <begin position="173"/>
        <end position="200"/>
    </location>
</feature>
<keyword evidence="1" id="KW-1133">Transmembrane helix</keyword>
<accession>A0A1X6PJB8</accession>
<evidence type="ECO:0000313" key="2">
    <source>
        <dbReference type="EMBL" id="OSX80836.1"/>
    </source>
</evidence>
<protein>
    <submittedName>
        <fullName evidence="2">Uncharacterized protein</fullName>
    </submittedName>
</protein>
<dbReference type="Proteomes" id="UP000218209">
    <property type="component" value="Unassembled WGS sequence"/>
</dbReference>
<gene>
    <name evidence="2" type="ORF">BU14_0031s0007</name>
</gene>
<sequence>MGAPSRTLFSLAFLFVAATSSILLTWSIWWVTTVGTSVPARRPFYLPGDVPPPLIAAGSPTAAASAPTNVFQYSLAGGWPAAASGLRIAASGSGVVGTLTYALVGSYAPAGAARVVIGGGLTAVAGLATASAVVDGLAIGTARSECADRQCTTAVPPGVGDDGEFCVCSVGPWYFITLGTDVALALAGAVGAAVVLGGAVKRGRRS</sequence>
<evidence type="ECO:0000256" key="1">
    <source>
        <dbReference type="SAM" id="Phobius"/>
    </source>
</evidence>
<evidence type="ECO:0000313" key="3">
    <source>
        <dbReference type="Proteomes" id="UP000218209"/>
    </source>
</evidence>
<organism evidence="2 3">
    <name type="scientific">Porphyra umbilicalis</name>
    <name type="common">Purple laver</name>
    <name type="synonym">Red alga</name>
    <dbReference type="NCBI Taxonomy" id="2786"/>
    <lineage>
        <taxon>Eukaryota</taxon>
        <taxon>Rhodophyta</taxon>
        <taxon>Bangiophyceae</taxon>
        <taxon>Bangiales</taxon>
        <taxon>Bangiaceae</taxon>
        <taxon>Porphyra</taxon>
    </lineage>
</organism>